<protein>
    <submittedName>
        <fullName evidence="3">Uncharacterized protein</fullName>
    </submittedName>
</protein>
<feature type="chain" id="PRO_5025574488" evidence="2">
    <location>
        <begin position="29"/>
        <end position="242"/>
    </location>
</feature>
<evidence type="ECO:0000313" key="4">
    <source>
        <dbReference type="Proteomes" id="UP000799766"/>
    </source>
</evidence>
<keyword evidence="2" id="KW-0732">Signal</keyword>
<feature type="compositionally biased region" description="Low complexity" evidence="1">
    <location>
        <begin position="120"/>
        <end position="158"/>
    </location>
</feature>
<evidence type="ECO:0000256" key="1">
    <source>
        <dbReference type="SAM" id="MobiDB-lite"/>
    </source>
</evidence>
<sequence>MPKNYRWSLARARLPLVLAIQLLGFTDAQIITTSTGASLSDAALIGYTSASVYSDYITWYCQPGSTWSTLGPTGSEYQTVCVTGTIFEGVEETRSLMNYDCWPLWTGGDWDATRVTGGVSTPTGIPSATSGPTTSSQTSTFQGSTTSTSQLETSSGGSDDSDSPDSSDSGSSLSTGGISSAARVVRDSQEDLLNSDCKRSQRRDKWLEGDPALLGTPLRLLSQLLRSSLDLLHVGPQADNDR</sequence>
<gene>
    <name evidence="3" type="ORF">BDY21DRAFT_367627</name>
</gene>
<feature type="region of interest" description="Disordered" evidence="1">
    <location>
        <begin position="115"/>
        <end position="193"/>
    </location>
</feature>
<evidence type="ECO:0000313" key="3">
    <source>
        <dbReference type="EMBL" id="KAF2452585.1"/>
    </source>
</evidence>
<reference evidence="3" key="1">
    <citation type="journal article" date="2020" name="Stud. Mycol.">
        <title>101 Dothideomycetes genomes: a test case for predicting lifestyles and emergence of pathogens.</title>
        <authorList>
            <person name="Haridas S."/>
            <person name="Albert R."/>
            <person name="Binder M."/>
            <person name="Bloem J."/>
            <person name="Labutti K."/>
            <person name="Salamov A."/>
            <person name="Andreopoulos B."/>
            <person name="Baker S."/>
            <person name="Barry K."/>
            <person name="Bills G."/>
            <person name="Bluhm B."/>
            <person name="Cannon C."/>
            <person name="Castanera R."/>
            <person name="Culley D."/>
            <person name="Daum C."/>
            <person name="Ezra D."/>
            <person name="Gonzalez J."/>
            <person name="Henrissat B."/>
            <person name="Kuo A."/>
            <person name="Liang C."/>
            <person name="Lipzen A."/>
            <person name="Lutzoni F."/>
            <person name="Magnuson J."/>
            <person name="Mondo S."/>
            <person name="Nolan M."/>
            <person name="Ohm R."/>
            <person name="Pangilinan J."/>
            <person name="Park H.-J."/>
            <person name="Ramirez L."/>
            <person name="Alfaro M."/>
            <person name="Sun H."/>
            <person name="Tritt A."/>
            <person name="Yoshinaga Y."/>
            <person name="Zwiers L.-H."/>
            <person name="Turgeon B."/>
            <person name="Goodwin S."/>
            <person name="Spatafora J."/>
            <person name="Crous P."/>
            <person name="Grigoriev I."/>
        </authorList>
    </citation>
    <scope>NUCLEOTIDE SEQUENCE</scope>
    <source>
        <strain evidence="3">ATCC 16933</strain>
    </source>
</reference>
<dbReference type="OrthoDB" id="3800696at2759"/>
<dbReference type="Proteomes" id="UP000799766">
    <property type="component" value="Unassembled WGS sequence"/>
</dbReference>
<proteinExistence type="predicted"/>
<feature type="signal peptide" evidence="2">
    <location>
        <begin position="1"/>
        <end position="28"/>
    </location>
</feature>
<organism evidence="3 4">
    <name type="scientific">Lineolata rhizophorae</name>
    <dbReference type="NCBI Taxonomy" id="578093"/>
    <lineage>
        <taxon>Eukaryota</taxon>
        <taxon>Fungi</taxon>
        <taxon>Dikarya</taxon>
        <taxon>Ascomycota</taxon>
        <taxon>Pezizomycotina</taxon>
        <taxon>Dothideomycetes</taxon>
        <taxon>Dothideomycetes incertae sedis</taxon>
        <taxon>Lineolatales</taxon>
        <taxon>Lineolataceae</taxon>
        <taxon>Lineolata</taxon>
    </lineage>
</organism>
<evidence type="ECO:0000256" key="2">
    <source>
        <dbReference type="SAM" id="SignalP"/>
    </source>
</evidence>
<dbReference type="EMBL" id="MU001706">
    <property type="protein sequence ID" value="KAF2452585.1"/>
    <property type="molecule type" value="Genomic_DNA"/>
</dbReference>
<name>A0A6A6NLJ3_9PEZI</name>
<feature type="compositionally biased region" description="Low complexity" evidence="1">
    <location>
        <begin position="166"/>
        <end position="180"/>
    </location>
</feature>
<keyword evidence="4" id="KW-1185">Reference proteome</keyword>
<accession>A0A6A6NLJ3</accession>
<dbReference type="AlphaFoldDB" id="A0A6A6NLJ3"/>